<dbReference type="GO" id="GO:0005886">
    <property type="term" value="C:plasma membrane"/>
    <property type="evidence" value="ECO:0007669"/>
    <property type="project" value="TreeGrafter"/>
</dbReference>
<keyword evidence="2" id="KW-0004">4Fe-4S</keyword>
<keyword evidence="3" id="KW-0479">Metal-binding</keyword>
<evidence type="ECO:0000259" key="8">
    <source>
        <dbReference type="PROSITE" id="PS51379"/>
    </source>
</evidence>
<gene>
    <name evidence="9" type="primary">ccoG</name>
    <name evidence="9" type="ORF">GCM10011379_43490</name>
</gene>
<evidence type="ECO:0000313" key="10">
    <source>
        <dbReference type="Proteomes" id="UP000627292"/>
    </source>
</evidence>
<dbReference type="InterPro" id="IPR051684">
    <property type="entry name" value="Electron_Trans/Redox"/>
</dbReference>
<keyword evidence="1" id="KW-0813">Transport</keyword>
<feature type="transmembrane region" description="Helical" evidence="7">
    <location>
        <begin position="167"/>
        <end position="185"/>
    </location>
</feature>
<comment type="caution">
    <text evidence="9">The sequence shown here is derived from an EMBL/GenBank/DDBJ whole genome shotgun (WGS) entry which is preliminary data.</text>
</comment>
<keyword evidence="10" id="KW-1185">Reference proteome</keyword>
<dbReference type="InterPro" id="IPR032879">
    <property type="entry name" value="FixG_C"/>
</dbReference>
<evidence type="ECO:0000256" key="7">
    <source>
        <dbReference type="SAM" id="Phobius"/>
    </source>
</evidence>
<dbReference type="Pfam" id="PF13746">
    <property type="entry name" value="Fer4_18"/>
    <property type="match status" value="1"/>
</dbReference>
<evidence type="ECO:0000256" key="3">
    <source>
        <dbReference type="ARBA" id="ARBA00022723"/>
    </source>
</evidence>
<keyword evidence="7" id="KW-0472">Membrane</keyword>
<dbReference type="EMBL" id="BMIB01000004">
    <property type="protein sequence ID" value="GGH77320.1"/>
    <property type="molecule type" value="Genomic_DNA"/>
</dbReference>
<dbReference type="PROSITE" id="PS51379">
    <property type="entry name" value="4FE4S_FER_2"/>
    <property type="match status" value="1"/>
</dbReference>
<evidence type="ECO:0000256" key="1">
    <source>
        <dbReference type="ARBA" id="ARBA00022448"/>
    </source>
</evidence>
<dbReference type="AlphaFoldDB" id="A0A917J282"/>
<dbReference type="PANTHER" id="PTHR30176">
    <property type="entry name" value="FERREDOXIN-TYPE PROTEIN NAPH"/>
    <property type="match status" value="1"/>
</dbReference>
<proteinExistence type="predicted"/>
<protein>
    <submittedName>
        <fullName evidence="9">Cytochrome c oxidase accessory protein CcoG</fullName>
    </submittedName>
</protein>
<dbReference type="InterPro" id="IPR013783">
    <property type="entry name" value="Ig-like_fold"/>
</dbReference>
<dbReference type="PANTHER" id="PTHR30176:SF3">
    <property type="entry name" value="FERREDOXIN-TYPE PROTEIN NAPH"/>
    <property type="match status" value="1"/>
</dbReference>
<evidence type="ECO:0000256" key="5">
    <source>
        <dbReference type="ARBA" id="ARBA00023004"/>
    </source>
</evidence>
<dbReference type="Proteomes" id="UP000627292">
    <property type="component" value="Unassembled WGS sequence"/>
</dbReference>
<dbReference type="GO" id="GO:0051539">
    <property type="term" value="F:4 iron, 4 sulfur cluster binding"/>
    <property type="evidence" value="ECO:0007669"/>
    <property type="project" value="UniProtKB-KW"/>
</dbReference>
<feature type="transmembrane region" description="Helical" evidence="7">
    <location>
        <begin position="48"/>
        <end position="65"/>
    </location>
</feature>
<keyword evidence="7" id="KW-1133">Transmembrane helix</keyword>
<name>A0A917J282_9BACT</name>
<reference evidence="9" key="2">
    <citation type="submission" date="2020-09" db="EMBL/GenBank/DDBJ databases">
        <authorList>
            <person name="Sun Q."/>
            <person name="Zhou Y."/>
        </authorList>
    </citation>
    <scope>NUCLEOTIDE SEQUENCE</scope>
    <source>
        <strain evidence="9">CGMCC 1.15290</strain>
    </source>
</reference>
<dbReference type="InterPro" id="IPR017896">
    <property type="entry name" value="4Fe4S_Fe-S-bd"/>
</dbReference>
<dbReference type="RefSeq" id="WP_188956309.1">
    <property type="nucleotide sequence ID" value="NZ_BMIB01000004.1"/>
</dbReference>
<reference evidence="9" key="1">
    <citation type="journal article" date="2014" name="Int. J. Syst. Evol. Microbiol.">
        <title>Complete genome sequence of Corynebacterium casei LMG S-19264T (=DSM 44701T), isolated from a smear-ripened cheese.</title>
        <authorList>
            <consortium name="US DOE Joint Genome Institute (JGI-PGF)"/>
            <person name="Walter F."/>
            <person name="Albersmeier A."/>
            <person name="Kalinowski J."/>
            <person name="Ruckert C."/>
        </authorList>
    </citation>
    <scope>NUCLEOTIDE SEQUENCE</scope>
    <source>
        <strain evidence="9">CGMCC 1.15290</strain>
    </source>
</reference>
<accession>A0A917J282</accession>
<dbReference type="Gene3D" id="2.60.40.10">
    <property type="entry name" value="Immunoglobulins"/>
    <property type="match status" value="1"/>
</dbReference>
<dbReference type="PROSITE" id="PS00198">
    <property type="entry name" value="4FE4S_FER_1"/>
    <property type="match status" value="1"/>
</dbReference>
<organism evidence="9 10">
    <name type="scientific">Filimonas zeae</name>
    <dbReference type="NCBI Taxonomy" id="1737353"/>
    <lineage>
        <taxon>Bacteria</taxon>
        <taxon>Pseudomonadati</taxon>
        <taxon>Bacteroidota</taxon>
        <taxon>Chitinophagia</taxon>
        <taxon>Chitinophagales</taxon>
        <taxon>Chitinophagaceae</taxon>
        <taxon>Filimonas</taxon>
    </lineage>
</organism>
<dbReference type="SUPFAM" id="SSF54862">
    <property type="entry name" value="4Fe-4S ferredoxins"/>
    <property type="match status" value="1"/>
</dbReference>
<keyword evidence="7" id="KW-0812">Transmembrane</keyword>
<feature type="domain" description="4Fe-4S ferredoxin-type" evidence="8">
    <location>
        <begin position="263"/>
        <end position="291"/>
    </location>
</feature>
<dbReference type="GO" id="GO:0046872">
    <property type="term" value="F:metal ion binding"/>
    <property type="evidence" value="ECO:0007669"/>
    <property type="project" value="UniProtKB-KW"/>
</dbReference>
<dbReference type="InterPro" id="IPR014116">
    <property type="entry name" value="Cyt_c_oxidase_cbb3_FixG"/>
</dbReference>
<keyword evidence="4" id="KW-0249">Electron transport</keyword>
<keyword evidence="5" id="KW-0408">Iron</keyword>
<sequence>MSTGAGIRGKAKAQEDFRDRIATADGKGKRQWIFALQPKGAFYRYRTWLSYVYFLLFFSLPFISIKGRPLFLFNIPEARFILFGRVFWPQDFFIFGMVMICFIFFIILFTAAFGRLFCGWMCPQTIFMEMLFRKVEYLIMGTAAEQKMLKQAPFSGKKARKVILKHVSFFALSFIIANWFLAYVIGVRKLQKIITEPLSDHIGGFSAILLFTGVFYGVYAFFREQVCTAICPYGRLQGVLIDKNTMSVAYDYRRGEPRGNFKKQEEVKKGDCIDCFQCVRVCPTGIDIRNGNQMECVGCTACIDACDAVMDKILKPHGLIRYASENAIAENKPLKYTGRMKLYSVLCVLVLGVLGVLLYTRKDIDATVIRTPGILFQERGTDSISNLYSLKMVNKTLKEIPVTIKLEDAAGVIQVVGKQQVTAAAEGQGSGTFFVVLPRAAIKSRKTDVHFGFYEGDKKIASAVTTFAGPVYVP</sequence>
<feature type="transmembrane region" description="Helical" evidence="7">
    <location>
        <begin position="342"/>
        <end position="360"/>
    </location>
</feature>
<keyword evidence="6" id="KW-0411">Iron-sulfur</keyword>
<dbReference type="Pfam" id="PF12801">
    <property type="entry name" value="Fer4_5"/>
    <property type="match status" value="1"/>
</dbReference>
<dbReference type="Pfam" id="PF11614">
    <property type="entry name" value="FixG_C"/>
    <property type="match status" value="1"/>
</dbReference>
<feature type="transmembrane region" description="Helical" evidence="7">
    <location>
        <begin position="205"/>
        <end position="222"/>
    </location>
</feature>
<dbReference type="InterPro" id="IPR017900">
    <property type="entry name" value="4Fe4S_Fe_S_CS"/>
</dbReference>
<evidence type="ECO:0000256" key="6">
    <source>
        <dbReference type="ARBA" id="ARBA00023014"/>
    </source>
</evidence>
<dbReference type="Gene3D" id="3.30.70.20">
    <property type="match status" value="1"/>
</dbReference>
<feature type="transmembrane region" description="Helical" evidence="7">
    <location>
        <begin position="92"/>
        <end position="118"/>
    </location>
</feature>
<evidence type="ECO:0000313" key="9">
    <source>
        <dbReference type="EMBL" id="GGH77320.1"/>
    </source>
</evidence>
<evidence type="ECO:0000256" key="4">
    <source>
        <dbReference type="ARBA" id="ARBA00022982"/>
    </source>
</evidence>
<dbReference type="NCBIfam" id="TIGR02745">
    <property type="entry name" value="ccoG_rdxA_fixG"/>
    <property type="match status" value="1"/>
</dbReference>
<evidence type="ECO:0000256" key="2">
    <source>
        <dbReference type="ARBA" id="ARBA00022485"/>
    </source>
</evidence>